<proteinExistence type="predicted"/>
<keyword evidence="2" id="KW-1185">Reference proteome</keyword>
<name>A0AAD5V6K0_9APHY</name>
<accession>A0AAD5V6K0</accession>
<comment type="caution">
    <text evidence="1">The sequence shown here is derived from an EMBL/GenBank/DDBJ whole genome shotgun (WGS) entry which is preliminary data.</text>
</comment>
<protein>
    <submittedName>
        <fullName evidence="1">Uncharacterized protein</fullName>
    </submittedName>
</protein>
<organism evidence="1 2">
    <name type="scientific">Meripilus lineatus</name>
    <dbReference type="NCBI Taxonomy" id="2056292"/>
    <lineage>
        <taxon>Eukaryota</taxon>
        <taxon>Fungi</taxon>
        <taxon>Dikarya</taxon>
        <taxon>Basidiomycota</taxon>
        <taxon>Agaricomycotina</taxon>
        <taxon>Agaricomycetes</taxon>
        <taxon>Polyporales</taxon>
        <taxon>Meripilaceae</taxon>
        <taxon>Meripilus</taxon>
    </lineage>
</organism>
<reference evidence="1" key="1">
    <citation type="submission" date="2022-07" db="EMBL/GenBank/DDBJ databases">
        <title>Genome Sequence of Physisporinus lineatus.</title>
        <authorList>
            <person name="Buettner E."/>
        </authorList>
    </citation>
    <scope>NUCLEOTIDE SEQUENCE</scope>
    <source>
        <strain evidence="1">VT162</strain>
    </source>
</reference>
<dbReference type="EMBL" id="JANAWD010000214">
    <property type="protein sequence ID" value="KAJ3483792.1"/>
    <property type="molecule type" value="Genomic_DNA"/>
</dbReference>
<dbReference type="AlphaFoldDB" id="A0AAD5V6K0"/>
<evidence type="ECO:0000313" key="2">
    <source>
        <dbReference type="Proteomes" id="UP001212997"/>
    </source>
</evidence>
<dbReference type="Proteomes" id="UP001212997">
    <property type="component" value="Unassembled WGS sequence"/>
</dbReference>
<gene>
    <name evidence="1" type="ORF">NLI96_g6077</name>
</gene>
<evidence type="ECO:0000313" key="1">
    <source>
        <dbReference type="EMBL" id="KAJ3483792.1"/>
    </source>
</evidence>
<sequence>MFGRLSNRENSLKSYKGIRKKKSLPEARGIKLRACSVRAANGRLMTGLHTVVITPFSTMIQMVEMMFKSTRPTKSPIVMSAKGFVTLPVAHATRADINATCSYISTSAMNTTWTPTSVRRSMQTPSSSALGRVVVADLYLKPLSSTTVNQVLVALG</sequence>